<dbReference type="InterPro" id="IPR001005">
    <property type="entry name" value="SANT/Myb"/>
</dbReference>
<dbReference type="EMBL" id="CM031834">
    <property type="protein sequence ID" value="KAG6691769.1"/>
    <property type="molecule type" value="Genomic_DNA"/>
</dbReference>
<dbReference type="Gene3D" id="1.10.10.60">
    <property type="entry name" value="Homeodomain-like"/>
    <property type="match status" value="1"/>
</dbReference>
<dbReference type="GO" id="GO:0003677">
    <property type="term" value="F:DNA binding"/>
    <property type="evidence" value="ECO:0007669"/>
    <property type="project" value="UniProtKB-KW"/>
</dbReference>
<evidence type="ECO:0000256" key="6">
    <source>
        <dbReference type="SAM" id="Coils"/>
    </source>
</evidence>
<organism evidence="9 10">
    <name type="scientific">Carya illinoinensis</name>
    <name type="common">Pecan</name>
    <dbReference type="NCBI Taxonomy" id="32201"/>
    <lineage>
        <taxon>Eukaryota</taxon>
        <taxon>Viridiplantae</taxon>
        <taxon>Streptophyta</taxon>
        <taxon>Embryophyta</taxon>
        <taxon>Tracheophyta</taxon>
        <taxon>Spermatophyta</taxon>
        <taxon>Magnoliopsida</taxon>
        <taxon>eudicotyledons</taxon>
        <taxon>Gunneridae</taxon>
        <taxon>Pentapetalae</taxon>
        <taxon>rosids</taxon>
        <taxon>fabids</taxon>
        <taxon>Fagales</taxon>
        <taxon>Juglandaceae</taxon>
        <taxon>Carya</taxon>
    </lineage>
</organism>
<feature type="domain" description="Myb-like" evidence="8">
    <location>
        <begin position="290"/>
        <end position="347"/>
    </location>
</feature>
<evidence type="ECO:0000313" key="10">
    <source>
        <dbReference type="Proteomes" id="UP000811246"/>
    </source>
</evidence>
<evidence type="ECO:0000256" key="7">
    <source>
        <dbReference type="SAM" id="MobiDB-lite"/>
    </source>
</evidence>
<keyword evidence="2" id="KW-0805">Transcription regulation</keyword>
<gene>
    <name evidence="9" type="ORF">I3842_10G080700</name>
</gene>
<dbReference type="OrthoDB" id="691673at2759"/>
<feature type="region of interest" description="Disordered" evidence="7">
    <location>
        <begin position="261"/>
        <end position="287"/>
    </location>
</feature>
<reference evidence="9" key="1">
    <citation type="submission" date="2021-01" db="EMBL/GenBank/DDBJ databases">
        <authorList>
            <person name="Lovell J.T."/>
            <person name="Bentley N."/>
            <person name="Bhattarai G."/>
            <person name="Jenkins J.W."/>
            <person name="Sreedasyam A."/>
            <person name="Alarcon Y."/>
            <person name="Bock C."/>
            <person name="Boston L."/>
            <person name="Carlson J."/>
            <person name="Cervantes K."/>
            <person name="Clermont K."/>
            <person name="Krom N."/>
            <person name="Kubenka K."/>
            <person name="Mamidi S."/>
            <person name="Mattison C."/>
            <person name="Monteros M."/>
            <person name="Pisani C."/>
            <person name="Plott C."/>
            <person name="Rajasekar S."/>
            <person name="Rhein H.S."/>
            <person name="Rohla C."/>
            <person name="Song M."/>
            <person name="Hilaire R.S."/>
            <person name="Shu S."/>
            <person name="Wells L."/>
            <person name="Wang X."/>
            <person name="Webber J."/>
            <person name="Heerema R.J."/>
            <person name="Klein P."/>
            <person name="Conner P."/>
            <person name="Grauke L."/>
            <person name="Grimwood J."/>
            <person name="Schmutz J."/>
            <person name="Randall J.J."/>
        </authorList>
    </citation>
    <scope>NUCLEOTIDE SEQUENCE</scope>
    <source>
        <tissue evidence="9">Leaf</tissue>
    </source>
</reference>
<comment type="caution">
    <text evidence="9">The sequence shown here is derived from an EMBL/GenBank/DDBJ whole genome shotgun (WGS) entry which is preliminary data.</text>
</comment>
<dbReference type="GO" id="GO:0005634">
    <property type="term" value="C:nucleus"/>
    <property type="evidence" value="ECO:0007669"/>
    <property type="project" value="UniProtKB-SubCell"/>
</dbReference>
<evidence type="ECO:0000256" key="5">
    <source>
        <dbReference type="ARBA" id="ARBA00023242"/>
    </source>
</evidence>
<keyword evidence="5" id="KW-0539">Nucleus</keyword>
<comment type="subcellular location">
    <subcellularLocation>
        <location evidence="1">Nucleus</location>
    </subcellularLocation>
</comment>
<dbReference type="SUPFAM" id="SSF46689">
    <property type="entry name" value="Homeodomain-like"/>
    <property type="match status" value="1"/>
</dbReference>
<evidence type="ECO:0000313" key="9">
    <source>
        <dbReference type="EMBL" id="KAG6691769.1"/>
    </source>
</evidence>
<dbReference type="PROSITE" id="PS50090">
    <property type="entry name" value="MYB_LIKE"/>
    <property type="match status" value="1"/>
</dbReference>
<keyword evidence="6" id="KW-0175">Coiled coil</keyword>
<evidence type="ECO:0000256" key="3">
    <source>
        <dbReference type="ARBA" id="ARBA00023125"/>
    </source>
</evidence>
<dbReference type="GO" id="GO:0006355">
    <property type="term" value="P:regulation of DNA-templated transcription"/>
    <property type="evidence" value="ECO:0007669"/>
    <property type="project" value="UniProtKB-ARBA"/>
</dbReference>
<keyword evidence="3" id="KW-0238">DNA-binding</keyword>
<feature type="region of interest" description="Disordered" evidence="7">
    <location>
        <begin position="134"/>
        <end position="179"/>
    </location>
</feature>
<protein>
    <recommendedName>
        <fullName evidence="8">Myb-like domain-containing protein</fullName>
    </recommendedName>
</protein>
<dbReference type="AlphaFoldDB" id="A0A922DW12"/>
<dbReference type="InterPro" id="IPR009057">
    <property type="entry name" value="Homeodomain-like_sf"/>
</dbReference>
<feature type="coiled-coil region" evidence="6">
    <location>
        <begin position="185"/>
        <end position="213"/>
    </location>
</feature>
<dbReference type="PANTHER" id="PTHR21654:SF7">
    <property type="entry name" value="HOMEODOMAIN-LIKE SUPERFAMILY PROTEIN"/>
    <property type="match status" value="1"/>
</dbReference>
<dbReference type="Pfam" id="PF13837">
    <property type="entry name" value="Myb_DNA-bind_4"/>
    <property type="match status" value="1"/>
</dbReference>
<dbReference type="InterPro" id="IPR044822">
    <property type="entry name" value="Myb_DNA-bind_4"/>
</dbReference>
<dbReference type="PANTHER" id="PTHR21654">
    <property type="entry name" value="FI21293P1"/>
    <property type="match status" value="1"/>
</dbReference>
<dbReference type="CDD" id="cd12203">
    <property type="entry name" value="GT1"/>
    <property type="match status" value="1"/>
</dbReference>
<name>A0A922DW12_CARIL</name>
<keyword evidence="4" id="KW-0804">Transcription</keyword>
<dbReference type="Proteomes" id="UP000811246">
    <property type="component" value="Chromosome 10"/>
</dbReference>
<evidence type="ECO:0000259" key="8">
    <source>
        <dbReference type="PROSITE" id="PS50090"/>
    </source>
</evidence>
<proteinExistence type="predicted"/>
<sequence>MEPFAGDRGVPDPEEAFPDHVTPFPDTMDLIYDHQTAAVHSPELVAHLQNLPPQKLRPIRCFNFRSPEKLEETQGRFSPEEPEEEVALGSINGPVAEVPGECFVHPVKVEVGEAFEIGKGSLTSDDPERFGSVTGWGEWGPNCVDEDVESGTSSSSSDDDSTANIKEPMNRKRKGKSSGKLEHFLESLVNKVMEKQEQMHKQLIEIIEKREKERIIREEAWKQQEMERMKREEEMRALQTSRSLALISFIQNLSGQEFPLPQPVNTQCKEEDGSEIGMEPDIKCDPNGKRWPEAEVQALITLRAALEHKSCLTGSKRSMWEEISVGMWGMGYNRTAKKCKEKWENINKYFRRSMESGKKHSANGKTCHYFHELNMLYGNGLMDPGLLVKITDSETEAKSENE</sequence>
<evidence type="ECO:0000256" key="4">
    <source>
        <dbReference type="ARBA" id="ARBA00023163"/>
    </source>
</evidence>
<accession>A0A922DW12</accession>
<evidence type="ECO:0000256" key="1">
    <source>
        <dbReference type="ARBA" id="ARBA00004123"/>
    </source>
</evidence>
<dbReference type="FunFam" id="1.10.10.60:FF:000092">
    <property type="entry name" value="Trihelix transcription factor GT-2"/>
    <property type="match status" value="1"/>
</dbReference>
<evidence type="ECO:0000256" key="2">
    <source>
        <dbReference type="ARBA" id="ARBA00023015"/>
    </source>
</evidence>